<organism evidence="4 5">
    <name type="scientific">candidate division CPR2 bacterium GW2011_GWC1_41_48</name>
    <dbReference type="NCBI Taxonomy" id="1618344"/>
    <lineage>
        <taxon>Bacteria</taxon>
        <taxon>Bacteria division CPR2</taxon>
    </lineage>
</organism>
<protein>
    <submittedName>
        <fullName evidence="4">Protein containing Heat shock protein Hsp20 protein</fullName>
    </submittedName>
</protein>
<dbReference type="Pfam" id="PF00011">
    <property type="entry name" value="HSP20"/>
    <property type="match status" value="1"/>
</dbReference>
<dbReference type="EMBL" id="LCBL01000002">
    <property type="protein sequence ID" value="KKS09408.1"/>
    <property type="molecule type" value="Genomic_DNA"/>
</dbReference>
<evidence type="ECO:0000256" key="2">
    <source>
        <dbReference type="RuleBase" id="RU003616"/>
    </source>
</evidence>
<sequence length="149" mass="16455">MTNNSPISKLKEQAEALITEEDFFQSVNDAAGSEDWLSETEGQLAVDVYQNKDELVIKAPIAGVKPDDIDIAITDDVVTIKGHRQDTKEVESEHYFAQECYWGAFSRSVILPVATVSDKAQASFKNGILSIRLPKADQAKVRKIKVSAE</sequence>
<dbReference type="InterPro" id="IPR002068">
    <property type="entry name" value="A-crystallin/Hsp20_dom"/>
</dbReference>
<dbReference type="Proteomes" id="UP000033869">
    <property type="component" value="Unassembled WGS sequence"/>
</dbReference>
<feature type="domain" description="SHSP" evidence="3">
    <location>
        <begin position="37"/>
        <end position="149"/>
    </location>
</feature>
<dbReference type="InterPro" id="IPR031107">
    <property type="entry name" value="Small_HSP"/>
</dbReference>
<name>A0A0G0Z8N4_UNCC2</name>
<dbReference type="PANTHER" id="PTHR11527">
    <property type="entry name" value="HEAT-SHOCK PROTEIN 20 FAMILY MEMBER"/>
    <property type="match status" value="1"/>
</dbReference>
<evidence type="ECO:0000259" key="3">
    <source>
        <dbReference type="PROSITE" id="PS01031"/>
    </source>
</evidence>
<dbReference type="SUPFAM" id="SSF49764">
    <property type="entry name" value="HSP20-like chaperones"/>
    <property type="match status" value="1"/>
</dbReference>
<accession>A0A0G0Z8N4</accession>
<dbReference type="InterPro" id="IPR008978">
    <property type="entry name" value="HSP20-like_chaperone"/>
</dbReference>
<evidence type="ECO:0000313" key="5">
    <source>
        <dbReference type="Proteomes" id="UP000033869"/>
    </source>
</evidence>
<evidence type="ECO:0000313" key="4">
    <source>
        <dbReference type="EMBL" id="KKS09408.1"/>
    </source>
</evidence>
<dbReference type="AlphaFoldDB" id="A0A0G0Z8N4"/>
<dbReference type="PROSITE" id="PS01031">
    <property type="entry name" value="SHSP"/>
    <property type="match status" value="1"/>
</dbReference>
<comment type="caution">
    <text evidence="4">The sequence shown here is derived from an EMBL/GenBank/DDBJ whole genome shotgun (WGS) entry which is preliminary data.</text>
</comment>
<dbReference type="CDD" id="cd06464">
    <property type="entry name" value="ACD_sHsps-like"/>
    <property type="match status" value="1"/>
</dbReference>
<reference evidence="4 5" key="1">
    <citation type="journal article" date="2015" name="Nature">
        <title>rRNA introns, odd ribosomes, and small enigmatic genomes across a large radiation of phyla.</title>
        <authorList>
            <person name="Brown C.T."/>
            <person name="Hug L.A."/>
            <person name="Thomas B.C."/>
            <person name="Sharon I."/>
            <person name="Castelle C.J."/>
            <person name="Singh A."/>
            <person name="Wilkins M.J."/>
            <person name="Williams K.H."/>
            <person name="Banfield J.F."/>
        </authorList>
    </citation>
    <scope>NUCLEOTIDE SEQUENCE [LARGE SCALE GENOMIC DNA]</scope>
</reference>
<evidence type="ECO:0000256" key="1">
    <source>
        <dbReference type="PROSITE-ProRule" id="PRU00285"/>
    </source>
</evidence>
<proteinExistence type="inferred from homology"/>
<keyword evidence="4" id="KW-0346">Stress response</keyword>
<dbReference type="Gene3D" id="2.60.40.790">
    <property type="match status" value="1"/>
</dbReference>
<comment type="similarity">
    <text evidence="1 2">Belongs to the small heat shock protein (HSP20) family.</text>
</comment>
<gene>
    <name evidence="4" type="ORF">UU65_C0002G0186</name>
</gene>